<organism evidence="1 2">
    <name type="scientific">Stigmatella aurantiaca</name>
    <dbReference type="NCBI Taxonomy" id="41"/>
    <lineage>
        <taxon>Bacteria</taxon>
        <taxon>Pseudomonadati</taxon>
        <taxon>Myxococcota</taxon>
        <taxon>Myxococcia</taxon>
        <taxon>Myxococcales</taxon>
        <taxon>Cystobacterineae</taxon>
        <taxon>Archangiaceae</taxon>
        <taxon>Stigmatella</taxon>
    </lineage>
</organism>
<dbReference type="EMBL" id="FOAP01000017">
    <property type="protein sequence ID" value="SEM44856.1"/>
    <property type="molecule type" value="Genomic_DNA"/>
</dbReference>
<accession>A0A1H7YF44</accession>
<gene>
    <name evidence="1" type="ORF">SAMN05444354_1173</name>
</gene>
<dbReference type="Proteomes" id="UP000182719">
    <property type="component" value="Unassembled WGS sequence"/>
</dbReference>
<name>A0A1H7YF44_STIAU</name>
<reference evidence="2" key="1">
    <citation type="submission" date="2016-10" db="EMBL/GenBank/DDBJ databases">
        <authorList>
            <person name="Varghese N."/>
            <person name="Submissions S."/>
        </authorList>
    </citation>
    <scope>NUCLEOTIDE SEQUENCE [LARGE SCALE GENOMIC DNA]</scope>
    <source>
        <strain evidence="2">DSM 17044</strain>
    </source>
</reference>
<evidence type="ECO:0000313" key="2">
    <source>
        <dbReference type="Proteomes" id="UP000182719"/>
    </source>
</evidence>
<dbReference type="AlphaFoldDB" id="A0A1H7YF44"/>
<sequence>MVVATLGQVKLLKREDEGDVFHKFPHAIRPPDFRVILADDTQALVEVKNYHQKEGSEPQTFRSDYVMELAAYAREMKCELFFATYWARWNTWTLVREHHLTRTDGRRSLSFPMAMAVNEMALVGDLSIASRAPLRFRFETKPISGPTLTRAGRHASRQKQLLEFQSAGIYSERGRITDPVELRIAVFLMFYGRWREGAQRVETNEHGGITAVEIPIEPDPESSMQGQQGFDIVGALSGMLSRLYREKTTKKGRIAGVRTDFEPGEYANLIPPDFDWSRSMLPLWVFKMQPNANFKESSNSPSTIDG</sequence>
<keyword evidence="2" id="KW-1185">Reference proteome</keyword>
<protein>
    <submittedName>
        <fullName evidence="1">Uncharacterized protein</fullName>
    </submittedName>
</protein>
<evidence type="ECO:0000313" key="1">
    <source>
        <dbReference type="EMBL" id="SEM44856.1"/>
    </source>
</evidence>
<proteinExistence type="predicted"/>